<dbReference type="AlphaFoldDB" id="A0A8X6JWE2"/>
<accession>A0A8X6JWE2</accession>
<dbReference type="EMBL" id="BMAV01025334">
    <property type="protein sequence ID" value="GFS40646.1"/>
    <property type="molecule type" value="Genomic_DNA"/>
</dbReference>
<keyword evidence="3" id="KW-1185">Reference proteome</keyword>
<organism evidence="2 3">
    <name type="scientific">Trichonephila inaurata madagascariensis</name>
    <dbReference type="NCBI Taxonomy" id="2747483"/>
    <lineage>
        <taxon>Eukaryota</taxon>
        <taxon>Metazoa</taxon>
        <taxon>Ecdysozoa</taxon>
        <taxon>Arthropoda</taxon>
        <taxon>Chelicerata</taxon>
        <taxon>Arachnida</taxon>
        <taxon>Araneae</taxon>
        <taxon>Araneomorphae</taxon>
        <taxon>Entelegynae</taxon>
        <taxon>Araneoidea</taxon>
        <taxon>Nephilidae</taxon>
        <taxon>Trichonephila</taxon>
        <taxon>Trichonephila inaurata</taxon>
    </lineage>
</organism>
<evidence type="ECO:0000256" key="1">
    <source>
        <dbReference type="SAM" id="MobiDB-lite"/>
    </source>
</evidence>
<feature type="compositionally biased region" description="Basic residues" evidence="1">
    <location>
        <begin position="21"/>
        <end position="32"/>
    </location>
</feature>
<gene>
    <name evidence="2" type="ORF">TNIN_183111</name>
</gene>
<name>A0A8X6JWE2_9ARAC</name>
<dbReference type="Proteomes" id="UP000886998">
    <property type="component" value="Unassembled WGS sequence"/>
</dbReference>
<proteinExistence type="predicted"/>
<reference evidence="2" key="1">
    <citation type="submission" date="2020-08" db="EMBL/GenBank/DDBJ databases">
        <title>Multicomponent nature underlies the extraordinary mechanical properties of spider dragline silk.</title>
        <authorList>
            <person name="Kono N."/>
            <person name="Nakamura H."/>
            <person name="Mori M."/>
            <person name="Yoshida Y."/>
            <person name="Ohtoshi R."/>
            <person name="Malay A.D."/>
            <person name="Moran D.A.P."/>
            <person name="Tomita M."/>
            <person name="Numata K."/>
            <person name="Arakawa K."/>
        </authorList>
    </citation>
    <scope>NUCLEOTIDE SEQUENCE</scope>
</reference>
<evidence type="ECO:0000313" key="2">
    <source>
        <dbReference type="EMBL" id="GFS40646.1"/>
    </source>
</evidence>
<feature type="region of interest" description="Disordered" evidence="1">
    <location>
        <begin position="21"/>
        <end position="50"/>
    </location>
</feature>
<sequence>MYLQSLCEQALFNQEMEKAKYQRKNNPVKRYTKPQEYAPPQPPQTSSHLPKKKMVSFFQVSLVNDLPSVLVQEELPAPLCSPKTIISWYGDHNGQITLEHAETSNSPHKMGKPLPRAVSCLLVKPKRSHNLII</sequence>
<comment type="caution">
    <text evidence="2">The sequence shown here is derived from an EMBL/GenBank/DDBJ whole genome shotgun (WGS) entry which is preliminary data.</text>
</comment>
<evidence type="ECO:0000313" key="3">
    <source>
        <dbReference type="Proteomes" id="UP000886998"/>
    </source>
</evidence>
<protein>
    <submittedName>
        <fullName evidence="2">Uncharacterized protein</fullName>
    </submittedName>
</protein>